<proteinExistence type="inferred from homology"/>
<dbReference type="OrthoDB" id="9793302at2"/>
<keyword evidence="8" id="KW-1185">Reference proteome</keyword>
<comment type="caution">
    <text evidence="7">The sequence shown here is derived from an EMBL/GenBank/DDBJ whole genome shotgun (WGS) entry which is preliminary data.</text>
</comment>
<comment type="similarity">
    <text evidence="2 6">Belongs to the transposase mutator family.</text>
</comment>
<name>A0A2T4U010_9BACT</name>
<dbReference type="PANTHER" id="PTHR33217">
    <property type="entry name" value="TRANSPOSASE FOR INSERTION SEQUENCE ELEMENT IS1081"/>
    <property type="match status" value="1"/>
</dbReference>
<dbReference type="GO" id="GO:0004803">
    <property type="term" value="F:transposase activity"/>
    <property type="evidence" value="ECO:0007669"/>
    <property type="project" value="UniProtKB-UniRule"/>
</dbReference>
<reference evidence="7 8" key="1">
    <citation type="submission" date="2017-09" db="EMBL/GenBank/DDBJ databases">
        <title>Bloom of a denitrifying methanotroph, Candidatus Methylomirabilis limnetica, in a deep stratified lake.</title>
        <authorList>
            <person name="Graf J.S."/>
            <person name="Marchant H.K."/>
            <person name="Tienken D."/>
            <person name="Hach P.F."/>
            <person name="Brand A."/>
            <person name="Schubert C.J."/>
            <person name="Kuypers M.M."/>
            <person name="Milucka J."/>
        </authorList>
    </citation>
    <scope>NUCLEOTIDE SEQUENCE [LARGE SCALE GENOMIC DNA]</scope>
    <source>
        <strain evidence="7 8">Zug</strain>
    </source>
</reference>
<evidence type="ECO:0000256" key="4">
    <source>
        <dbReference type="ARBA" id="ARBA00023125"/>
    </source>
</evidence>
<keyword evidence="6" id="KW-0814">Transposable element</keyword>
<dbReference type="InterPro" id="IPR001207">
    <property type="entry name" value="Transposase_mutator"/>
</dbReference>
<evidence type="ECO:0000256" key="3">
    <source>
        <dbReference type="ARBA" id="ARBA00022578"/>
    </source>
</evidence>
<evidence type="ECO:0000256" key="1">
    <source>
        <dbReference type="ARBA" id="ARBA00002190"/>
    </source>
</evidence>
<evidence type="ECO:0000256" key="2">
    <source>
        <dbReference type="ARBA" id="ARBA00010961"/>
    </source>
</evidence>
<dbReference type="PROSITE" id="PS01007">
    <property type="entry name" value="TRANSPOSASE_MUTATOR"/>
    <property type="match status" value="1"/>
</dbReference>
<dbReference type="NCBIfam" id="NF033543">
    <property type="entry name" value="transpos_IS256"/>
    <property type="match status" value="1"/>
</dbReference>
<evidence type="ECO:0000313" key="8">
    <source>
        <dbReference type="Proteomes" id="UP000241436"/>
    </source>
</evidence>
<gene>
    <name evidence="7" type="ORF">CLG94_03035</name>
</gene>
<sequence length="414" mass="47163">MPKQTTESTAESRVTWNDLETCLRSKMREWLQELLEAEMDELLGRRKSERRQAVDAAPGYRSGHGKPRRLTLCNGTVTLRRPRVRGLQPRFESRLLPLFARRTPEVNALLPELYLHGLALGDFDLALRGLLGEEAPLSATTVARLKAQWDAERQQWASRSLADLQVVYLWVDGVYVKAGLEREKAAVLVVLAGLSDGRKELLALVPGHRESTESWSDVLRDLKARGLSAPKLVVGDGHLGIWAGLRNVYPEAKEQRCWNHRLCNALDKVPKTRQAHARLLLTQIPYAATQQEAERLKAVYQHWCRQQGLEAAALVLDRDWERMLTFYQFPKAHWIHLRTSNPIESPFAALRLRTDAAKRFKQVENATAVIWKMLLVAQGRFRRLNAPELLAEVYHGVTFVNGVRVMERAWEVAA</sequence>
<evidence type="ECO:0000313" key="7">
    <source>
        <dbReference type="EMBL" id="PTL36672.1"/>
    </source>
</evidence>
<comment type="function">
    <text evidence="1 6">Required for the transposition of the insertion element.</text>
</comment>
<evidence type="ECO:0000256" key="5">
    <source>
        <dbReference type="ARBA" id="ARBA00023172"/>
    </source>
</evidence>
<reference evidence="8" key="2">
    <citation type="journal article" date="2018" name="Environ. Microbiol.">
        <title>Bloom of a denitrifying methanotroph, 'Candidatus Methylomirabilis limnetica', in a deep stratified lake.</title>
        <authorList>
            <person name="Graf J.S."/>
            <person name="Mayr M.J."/>
            <person name="Marchant H.K."/>
            <person name="Tienken D."/>
            <person name="Hach P.F."/>
            <person name="Brand A."/>
            <person name="Schubert C.J."/>
            <person name="Kuypers M.M."/>
            <person name="Milucka J."/>
        </authorList>
    </citation>
    <scope>NUCLEOTIDE SEQUENCE [LARGE SCALE GENOMIC DNA]</scope>
    <source>
        <strain evidence="8">Zug</strain>
    </source>
</reference>
<dbReference type="GO" id="GO:0003677">
    <property type="term" value="F:DNA binding"/>
    <property type="evidence" value="ECO:0007669"/>
    <property type="project" value="UniProtKB-UniRule"/>
</dbReference>
<keyword evidence="3 6" id="KW-0815">Transposition</keyword>
<accession>A0A2T4U010</accession>
<dbReference type="PANTHER" id="PTHR33217:SF9">
    <property type="entry name" value="MUTATOR FAMILY TRANSPOSASE"/>
    <property type="match status" value="1"/>
</dbReference>
<organism evidence="7 8">
    <name type="scientific">Candidatus Methylomirabilis limnetica</name>
    <dbReference type="NCBI Taxonomy" id="2033718"/>
    <lineage>
        <taxon>Bacteria</taxon>
        <taxon>Candidatus Methylomirabilota</taxon>
        <taxon>Candidatus Methylomirabilia</taxon>
        <taxon>Candidatus Methylomirabilales</taxon>
        <taxon>Candidatus Methylomirabilaceae</taxon>
        <taxon>Candidatus Methylomirabilis</taxon>
    </lineage>
</organism>
<keyword evidence="5 6" id="KW-0233">DNA recombination</keyword>
<keyword evidence="4 6" id="KW-0238">DNA-binding</keyword>
<evidence type="ECO:0000256" key="6">
    <source>
        <dbReference type="RuleBase" id="RU365089"/>
    </source>
</evidence>
<protein>
    <recommendedName>
        <fullName evidence="6">Mutator family transposase</fullName>
    </recommendedName>
</protein>
<dbReference type="Proteomes" id="UP000241436">
    <property type="component" value="Unassembled WGS sequence"/>
</dbReference>
<dbReference type="EMBL" id="NVQC01000013">
    <property type="protein sequence ID" value="PTL36672.1"/>
    <property type="molecule type" value="Genomic_DNA"/>
</dbReference>
<dbReference type="RefSeq" id="WP_107561423.1">
    <property type="nucleotide sequence ID" value="NZ_NVQC01000013.1"/>
</dbReference>
<dbReference type="GO" id="GO:0006313">
    <property type="term" value="P:DNA transposition"/>
    <property type="evidence" value="ECO:0007669"/>
    <property type="project" value="UniProtKB-UniRule"/>
</dbReference>
<dbReference type="AlphaFoldDB" id="A0A2T4U010"/>
<dbReference type="Pfam" id="PF00872">
    <property type="entry name" value="Transposase_mut"/>
    <property type="match status" value="1"/>
</dbReference>